<accession>A0A182JJX6</accession>
<reference evidence="2" key="1">
    <citation type="submission" date="2022-08" db="UniProtKB">
        <authorList>
            <consortium name="EnsemblMetazoa"/>
        </authorList>
    </citation>
    <scope>IDENTIFICATION</scope>
    <source>
        <strain evidence="2">EBRO</strain>
    </source>
</reference>
<organism evidence="2">
    <name type="scientific">Anopheles atroparvus</name>
    <name type="common">European mosquito</name>
    <dbReference type="NCBI Taxonomy" id="41427"/>
    <lineage>
        <taxon>Eukaryota</taxon>
        <taxon>Metazoa</taxon>
        <taxon>Ecdysozoa</taxon>
        <taxon>Arthropoda</taxon>
        <taxon>Hexapoda</taxon>
        <taxon>Insecta</taxon>
        <taxon>Pterygota</taxon>
        <taxon>Neoptera</taxon>
        <taxon>Endopterygota</taxon>
        <taxon>Diptera</taxon>
        <taxon>Nematocera</taxon>
        <taxon>Culicoidea</taxon>
        <taxon>Culicidae</taxon>
        <taxon>Anophelinae</taxon>
        <taxon>Anopheles</taxon>
    </lineage>
</organism>
<evidence type="ECO:0000313" key="2">
    <source>
        <dbReference type="EnsemblMetazoa" id="AATE019456-PA.1"/>
    </source>
</evidence>
<name>A0A182JJX6_ANOAO</name>
<dbReference type="AlphaFoldDB" id="A0A182JJX6"/>
<protein>
    <submittedName>
        <fullName evidence="2">Uncharacterized protein</fullName>
    </submittedName>
</protein>
<evidence type="ECO:0000256" key="1">
    <source>
        <dbReference type="SAM" id="MobiDB-lite"/>
    </source>
</evidence>
<sequence length="225" mass="24186">MGEEQGWTGVEEELGENAPGVLGADADPGGEPAPLAGGELRAAAPLRLSTAAATAAAVALELALDDWPRSEEPFSRELDAPELDPFSSDETGYWSVLVRAVEEQAVRWGQRAPVGRRRVALGRQGIAAGWCDRAAGQVAVQHLRVTDQHLQHVVQDIAGAGTALCQVELGQVELALAEAQEYYHLVAAPDARVGVKLRRELCLQVGQRARRCWRVAPQQLRVPQP</sequence>
<dbReference type="VEuPathDB" id="VectorBase:AATE019456"/>
<dbReference type="EnsemblMetazoa" id="AATE019456-RA">
    <property type="protein sequence ID" value="AATE019456-PA.1"/>
    <property type="gene ID" value="AATE019456"/>
</dbReference>
<feature type="region of interest" description="Disordered" evidence="1">
    <location>
        <begin position="1"/>
        <end position="37"/>
    </location>
</feature>
<proteinExistence type="predicted"/>
<feature type="compositionally biased region" description="Low complexity" evidence="1">
    <location>
        <begin position="22"/>
        <end position="37"/>
    </location>
</feature>